<evidence type="ECO:0000256" key="3">
    <source>
        <dbReference type="ARBA" id="ARBA00007317"/>
    </source>
</evidence>
<dbReference type="InterPro" id="IPR003016">
    <property type="entry name" value="2-oxoA_DH_lipoyl-BS"/>
</dbReference>
<evidence type="ECO:0000259" key="12">
    <source>
        <dbReference type="PROSITE" id="PS50968"/>
    </source>
</evidence>
<dbReference type="OrthoDB" id="202158at2759"/>
<dbReference type="InterPro" id="IPR011053">
    <property type="entry name" value="Single_hybrid_motif"/>
</dbReference>
<dbReference type="InterPro" id="IPR004167">
    <property type="entry name" value="PSBD"/>
</dbReference>
<dbReference type="PROSITE" id="PS00189">
    <property type="entry name" value="LIPOYL"/>
    <property type="match status" value="1"/>
</dbReference>
<accession>A0A1Y1LBG2</accession>
<dbReference type="PROSITE" id="PS50968">
    <property type="entry name" value="BIOTINYL_LIPOYL"/>
    <property type="match status" value="1"/>
</dbReference>
<dbReference type="GO" id="GO:0005759">
    <property type="term" value="C:mitochondrial matrix"/>
    <property type="evidence" value="ECO:0007669"/>
    <property type="project" value="UniProtKB-SubCell"/>
</dbReference>
<keyword evidence="6" id="KW-0809">Transit peptide</keyword>
<feature type="compositionally biased region" description="Basic and acidic residues" evidence="11">
    <location>
        <begin position="132"/>
        <end position="142"/>
    </location>
</feature>
<dbReference type="SUPFAM" id="SSF52777">
    <property type="entry name" value="CoA-dependent acyltransferases"/>
    <property type="match status" value="1"/>
</dbReference>
<evidence type="ECO:0000259" key="13">
    <source>
        <dbReference type="PROSITE" id="PS51826"/>
    </source>
</evidence>
<dbReference type="Pfam" id="PF00364">
    <property type="entry name" value="Biotin_lipoyl"/>
    <property type="match status" value="1"/>
</dbReference>
<dbReference type="PROSITE" id="PS51826">
    <property type="entry name" value="PSBD"/>
    <property type="match status" value="1"/>
</dbReference>
<evidence type="ECO:0000313" key="15">
    <source>
        <dbReference type="EMBL" id="KAB0798554.1"/>
    </source>
</evidence>
<dbReference type="EMBL" id="VVIM01000006">
    <property type="protein sequence ID" value="KAB0798554.1"/>
    <property type="molecule type" value="Genomic_DNA"/>
</dbReference>
<evidence type="ECO:0000256" key="7">
    <source>
        <dbReference type="ARBA" id="ARBA00023128"/>
    </source>
</evidence>
<dbReference type="GO" id="GO:0031405">
    <property type="term" value="F:lipoic acid binding"/>
    <property type="evidence" value="ECO:0007669"/>
    <property type="project" value="TreeGrafter"/>
</dbReference>
<dbReference type="SUPFAM" id="SSF51230">
    <property type="entry name" value="Single hybrid motif"/>
    <property type="match status" value="1"/>
</dbReference>
<dbReference type="PANTHER" id="PTHR43178:SF5">
    <property type="entry name" value="LIPOAMIDE ACYLTRANSFERASE COMPONENT OF BRANCHED-CHAIN ALPHA-KETO ACID DEHYDROGENASE COMPLEX, MITOCHONDRIAL"/>
    <property type="match status" value="1"/>
</dbReference>
<comment type="subcellular location">
    <subcellularLocation>
        <location evidence="2">Mitochondrion matrix</location>
    </subcellularLocation>
</comment>
<dbReference type="GO" id="GO:0016407">
    <property type="term" value="F:acetyltransferase activity"/>
    <property type="evidence" value="ECO:0007669"/>
    <property type="project" value="TreeGrafter"/>
</dbReference>
<sequence>MSTAIKCHKLLTVLLNKSTAKYVHHTSRSFHISRDLLAKVSYNLTDIGEGIREVAVKEWFVKVGDKVSQFDNICEVQSDKASVTITSRYDGVIAKLYYDVDQIAYVGKPLVDIETDQAEETNQSEGQVQDATEQKSVKQEERSVISTSGAETLCIPSVRRIAKEHNVNLSYVQGTGKNGRILKEDILLYIEKGKPDGRVVPDIASTVTPPAQDRVEPIRGFTKAMVKTMTESLKIPHLVYCDEVTVTQLSKIRKSLKKEAEESGVKLTMLSFFIKAISNALHKYPILNSSLDGTCENIIYKGSHNIGVAMDTEVGLAVPVIKNVQQLNILQIAKEINRLMQFRKDGRFSTDDLSGGTFTISNIGVIGGTYASPVILAPQVAIIAIGESKIYPRFDSNGNVIAEEIMNLSASADHRIIDGATIAHFLKLVKKQLQNPYTLFIH</sequence>
<dbReference type="FunCoup" id="A0A1Y1LBG2">
    <property type="interactions" value="1846"/>
</dbReference>
<feature type="compositionally biased region" description="Polar residues" evidence="11">
    <location>
        <begin position="120"/>
        <end position="131"/>
    </location>
</feature>
<evidence type="ECO:0000313" key="16">
    <source>
        <dbReference type="Proteomes" id="UP000327044"/>
    </source>
</evidence>
<dbReference type="Gene3D" id="2.40.50.100">
    <property type="match status" value="1"/>
</dbReference>
<keyword evidence="4 10" id="KW-0808">Transferase</keyword>
<dbReference type="FunFam" id="3.30.559.10:FF:000027">
    <property type="entry name" value="Dihydrolipoamide acetyltransferase component of pyruvate dehydrogenase complex"/>
    <property type="match status" value="1"/>
</dbReference>
<evidence type="ECO:0000256" key="6">
    <source>
        <dbReference type="ARBA" id="ARBA00022946"/>
    </source>
</evidence>
<comment type="cofactor">
    <cofactor evidence="1 10">
        <name>(R)-lipoate</name>
        <dbReference type="ChEBI" id="CHEBI:83088"/>
    </cofactor>
</comment>
<reference evidence="14" key="1">
    <citation type="journal article" date="2016" name="Sci. Rep.">
        <title>Molecular characterization of firefly nuptial gifts: a multi-omics approach sheds light on postcopulatory sexual selection.</title>
        <authorList>
            <person name="Al-Wathiqui N."/>
            <person name="Fallon T.R."/>
            <person name="South A."/>
            <person name="Weng J.K."/>
            <person name="Lewis S.M."/>
        </authorList>
    </citation>
    <scope>NUCLEOTIDE SEQUENCE</scope>
</reference>
<comment type="similarity">
    <text evidence="3 10">Belongs to the 2-oxoacid dehydrogenase family.</text>
</comment>
<organism evidence="14">
    <name type="scientific">Photinus pyralis</name>
    <name type="common">Common eastern firefly</name>
    <name type="synonym">Lampyris pyralis</name>
    <dbReference type="NCBI Taxonomy" id="7054"/>
    <lineage>
        <taxon>Eukaryota</taxon>
        <taxon>Metazoa</taxon>
        <taxon>Ecdysozoa</taxon>
        <taxon>Arthropoda</taxon>
        <taxon>Hexapoda</taxon>
        <taxon>Insecta</taxon>
        <taxon>Pterygota</taxon>
        <taxon>Neoptera</taxon>
        <taxon>Endopterygota</taxon>
        <taxon>Coleoptera</taxon>
        <taxon>Polyphaga</taxon>
        <taxon>Elateriformia</taxon>
        <taxon>Elateroidea</taxon>
        <taxon>Lampyridae</taxon>
        <taxon>Lampyrinae</taxon>
        <taxon>Photinus</taxon>
    </lineage>
</organism>
<dbReference type="Gene3D" id="4.10.320.10">
    <property type="entry name" value="E3-binding domain"/>
    <property type="match status" value="1"/>
</dbReference>
<evidence type="ECO:0000256" key="9">
    <source>
        <dbReference type="ARBA" id="ARBA00051775"/>
    </source>
</evidence>
<dbReference type="Gene3D" id="3.30.559.10">
    <property type="entry name" value="Chloramphenicol acetyltransferase-like domain"/>
    <property type="match status" value="1"/>
</dbReference>
<protein>
    <recommendedName>
        <fullName evidence="10">Dihydrolipoamide acetyltransferase component of pyruvate dehydrogenase complex</fullName>
        <ecNumber evidence="10">2.3.1.-</ecNumber>
    </recommendedName>
</protein>
<keyword evidence="5 10" id="KW-0450">Lipoyl</keyword>
<dbReference type="InterPro" id="IPR023213">
    <property type="entry name" value="CAT-like_dom_sf"/>
</dbReference>
<reference evidence="15" key="3">
    <citation type="submission" date="2019-08" db="EMBL/GenBank/DDBJ databases">
        <authorList>
            <consortium name="Photinus pyralis genome working group"/>
            <person name="Fallon T.R."/>
            <person name="Sander Lower S.E."/>
            <person name="Weng J.-K."/>
        </authorList>
    </citation>
    <scope>NUCLEOTIDE SEQUENCE</scope>
    <source>
        <strain evidence="15">1611_PpyrPB1</strain>
        <tissue evidence="15">Whole body</tissue>
    </source>
</reference>
<evidence type="ECO:0000256" key="10">
    <source>
        <dbReference type="RuleBase" id="RU003423"/>
    </source>
</evidence>
<evidence type="ECO:0000313" key="14">
    <source>
        <dbReference type="EMBL" id="JAV69275.1"/>
    </source>
</evidence>
<dbReference type="InterPro" id="IPR050743">
    <property type="entry name" value="2-oxoacid_DH_E2_comp"/>
</dbReference>
<dbReference type="FunFam" id="4.10.320.10:FF:000002">
    <property type="entry name" value="Dihydrolipoamide acetyltransferase component of pyruvate dehydrogenase complex"/>
    <property type="match status" value="1"/>
</dbReference>
<reference evidence="15 16" key="2">
    <citation type="journal article" date="2018" name="Elife">
        <title>Firefly genomes illuminate parallel origins of bioluminescence in beetles.</title>
        <authorList>
            <person name="Fallon T.R."/>
            <person name="Lower S.E."/>
            <person name="Chang C.H."/>
            <person name="Bessho-Uehara M."/>
            <person name="Martin G.J."/>
            <person name="Bewick A.J."/>
            <person name="Behringer M."/>
            <person name="Debat H.J."/>
            <person name="Wong I."/>
            <person name="Day J.C."/>
            <person name="Suvorov A."/>
            <person name="Silva C.J."/>
            <person name="Stanger-Hall K.F."/>
            <person name="Hall D.W."/>
            <person name="Schmitz R.J."/>
            <person name="Nelson D.R."/>
            <person name="Lewis S.M."/>
            <person name="Shigenobu S."/>
            <person name="Bybee S.M."/>
            <person name="Larracuente A.M."/>
            <person name="Oba Y."/>
            <person name="Weng J.K."/>
        </authorList>
    </citation>
    <scope>NUCLEOTIDE SEQUENCE [LARGE SCALE GENOMIC DNA]</scope>
    <source>
        <strain evidence="15">1611_PpyrPB1</strain>
        <tissue evidence="15">Whole body</tissue>
    </source>
</reference>
<dbReference type="InParanoid" id="A0A1Y1LBG2"/>
<dbReference type="GO" id="GO:0005829">
    <property type="term" value="C:cytosol"/>
    <property type="evidence" value="ECO:0007669"/>
    <property type="project" value="UniProtKB-ARBA"/>
</dbReference>
<proteinExistence type="inferred from homology"/>
<dbReference type="InterPro" id="IPR000089">
    <property type="entry name" value="Biotin_lipoyl"/>
</dbReference>
<keyword evidence="7" id="KW-0496">Mitochondrion</keyword>
<evidence type="ECO:0000256" key="2">
    <source>
        <dbReference type="ARBA" id="ARBA00004305"/>
    </source>
</evidence>
<dbReference type="CDD" id="cd06849">
    <property type="entry name" value="lipoyl_domain"/>
    <property type="match status" value="1"/>
</dbReference>
<dbReference type="PANTHER" id="PTHR43178">
    <property type="entry name" value="DIHYDROLIPOAMIDE ACETYLTRANSFERASE COMPONENT OF PYRUVATE DEHYDROGENASE COMPLEX"/>
    <property type="match status" value="1"/>
</dbReference>
<dbReference type="FunFam" id="2.40.50.100:FF:000013">
    <property type="entry name" value="Dihydrolipoamide acetyltransferase component of pyruvate dehydrogenase complex"/>
    <property type="match status" value="1"/>
</dbReference>
<dbReference type="InterPro" id="IPR036625">
    <property type="entry name" value="E3-bd_dom_sf"/>
</dbReference>
<evidence type="ECO:0000256" key="8">
    <source>
        <dbReference type="ARBA" id="ARBA00023315"/>
    </source>
</evidence>
<evidence type="ECO:0000256" key="1">
    <source>
        <dbReference type="ARBA" id="ARBA00001938"/>
    </source>
</evidence>
<dbReference type="InterPro" id="IPR001078">
    <property type="entry name" value="2-oxoacid_DH_actylTfrase"/>
</dbReference>
<keyword evidence="8 10" id="KW-0012">Acyltransferase</keyword>
<evidence type="ECO:0000256" key="11">
    <source>
        <dbReference type="SAM" id="MobiDB-lite"/>
    </source>
</evidence>
<dbReference type="SUPFAM" id="SSF47005">
    <property type="entry name" value="Peripheral subunit-binding domain of 2-oxo acid dehydrogenase complex"/>
    <property type="match status" value="1"/>
</dbReference>
<dbReference type="Pfam" id="PF00198">
    <property type="entry name" value="2-oxoacid_dh"/>
    <property type="match status" value="1"/>
</dbReference>
<dbReference type="GO" id="GO:0043754">
    <property type="term" value="F:dihydrolipoamide branched chain acyltransferase activity"/>
    <property type="evidence" value="ECO:0007669"/>
    <property type="project" value="UniProtKB-EC"/>
</dbReference>
<feature type="domain" description="Lipoyl-binding" evidence="12">
    <location>
        <begin position="39"/>
        <end position="114"/>
    </location>
</feature>
<gene>
    <name evidence="15" type="ORF">PPYR_09547</name>
</gene>
<feature type="region of interest" description="Disordered" evidence="11">
    <location>
        <begin position="117"/>
        <end position="142"/>
    </location>
</feature>
<comment type="catalytic activity">
    <reaction evidence="9">
        <text>N(6)-[(R)-dihydrolipoyl]-L-lysyl-[protein] + 2-methylpropanoyl-CoA = N(6)-[(R)-S(8)-2-methylpropanoyldihydrolipoyl]-L-lysyl-[protein] + CoA</text>
        <dbReference type="Rhea" id="RHEA:18865"/>
        <dbReference type="Rhea" id="RHEA-COMP:10475"/>
        <dbReference type="Rhea" id="RHEA-COMP:10497"/>
        <dbReference type="ChEBI" id="CHEBI:57287"/>
        <dbReference type="ChEBI" id="CHEBI:57338"/>
        <dbReference type="ChEBI" id="CHEBI:83100"/>
        <dbReference type="ChEBI" id="CHEBI:83142"/>
        <dbReference type="EC" id="2.3.1.168"/>
    </reaction>
    <physiologicalReaction direction="left-to-right" evidence="9">
        <dbReference type="Rhea" id="RHEA:18866"/>
    </physiologicalReaction>
</comment>
<keyword evidence="16" id="KW-1185">Reference proteome</keyword>
<dbReference type="Proteomes" id="UP000327044">
    <property type="component" value="Unassembled WGS sequence"/>
</dbReference>
<dbReference type="EMBL" id="GEZM01063145">
    <property type="protein sequence ID" value="JAV69275.1"/>
    <property type="molecule type" value="Transcribed_RNA"/>
</dbReference>
<evidence type="ECO:0000256" key="5">
    <source>
        <dbReference type="ARBA" id="ARBA00022823"/>
    </source>
</evidence>
<dbReference type="AlphaFoldDB" id="A0A1Y1LBG2"/>
<name>A0A1Y1LBG2_PHOPY</name>
<dbReference type="EC" id="2.3.1.-" evidence="10"/>
<feature type="domain" description="Peripheral subunit-binding (PSBD)" evidence="13">
    <location>
        <begin position="153"/>
        <end position="190"/>
    </location>
</feature>
<evidence type="ECO:0000256" key="4">
    <source>
        <dbReference type="ARBA" id="ARBA00022679"/>
    </source>
</evidence>
<dbReference type="Pfam" id="PF02817">
    <property type="entry name" value="E3_binding"/>
    <property type="match status" value="1"/>
</dbReference>